<accession>A0A8S5LUE3</accession>
<name>A0A8S5LUE3_9CAUD</name>
<organism evidence="1">
    <name type="scientific">Siphoviridae sp. ctRg61</name>
    <dbReference type="NCBI Taxonomy" id="2826335"/>
    <lineage>
        <taxon>Viruses</taxon>
        <taxon>Duplodnaviria</taxon>
        <taxon>Heunggongvirae</taxon>
        <taxon>Uroviricota</taxon>
        <taxon>Caudoviricetes</taxon>
    </lineage>
</organism>
<dbReference type="EMBL" id="BK014742">
    <property type="protein sequence ID" value="DAD73669.1"/>
    <property type="molecule type" value="Genomic_DNA"/>
</dbReference>
<evidence type="ECO:0000313" key="1">
    <source>
        <dbReference type="EMBL" id="DAD73669.1"/>
    </source>
</evidence>
<proteinExistence type="predicted"/>
<sequence length="125" mass="13604">MSDRYNGGISVKIGSYQLKKIAAYVPSWEIITDTFTAYDYKNVSVYKGRRFKLNVTTGYLTPDELHALQTALFAHSFTVVTPDFTGAVLLDSCSQPLAHANIYGKYYTVSFAVSAVALTGGSGSL</sequence>
<reference evidence="1" key="1">
    <citation type="journal article" date="2021" name="Proc. Natl. Acad. Sci. U.S.A.">
        <title>A Catalog of Tens of Thousands of Viruses from Human Metagenomes Reveals Hidden Associations with Chronic Diseases.</title>
        <authorList>
            <person name="Tisza M.J."/>
            <person name="Buck C.B."/>
        </authorList>
    </citation>
    <scope>NUCLEOTIDE SEQUENCE</scope>
    <source>
        <strain evidence="1">CtRg61</strain>
    </source>
</reference>
<protein>
    <submittedName>
        <fullName evidence="1">Uncharacterized protein</fullName>
    </submittedName>
</protein>